<keyword evidence="2" id="KW-1185">Reference proteome</keyword>
<dbReference type="SUPFAM" id="SSF53901">
    <property type="entry name" value="Thiolase-like"/>
    <property type="match status" value="1"/>
</dbReference>
<evidence type="ECO:0000313" key="2">
    <source>
        <dbReference type="Proteomes" id="UP000824469"/>
    </source>
</evidence>
<comment type="caution">
    <text evidence="1">The sequence shown here is derived from an EMBL/GenBank/DDBJ whole genome shotgun (WGS) entry which is preliminary data.</text>
</comment>
<evidence type="ECO:0000313" key="1">
    <source>
        <dbReference type="EMBL" id="KAH9288669.1"/>
    </source>
</evidence>
<organism evidence="1 2">
    <name type="scientific">Taxus chinensis</name>
    <name type="common">Chinese yew</name>
    <name type="synonym">Taxus wallichiana var. chinensis</name>
    <dbReference type="NCBI Taxonomy" id="29808"/>
    <lineage>
        <taxon>Eukaryota</taxon>
        <taxon>Viridiplantae</taxon>
        <taxon>Streptophyta</taxon>
        <taxon>Embryophyta</taxon>
        <taxon>Tracheophyta</taxon>
        <taxon>Spermatophyta</taxon>
        <taxon>Pinopsida</taxon>
        <taxon>Pinidae</taxon>
        <taxon>Conifers II</taxon>
        <taxon>Cupressales</taxon>
        <taxon>Taxaceae</taxon>
        <taxon>Taxus</taxon>
    </lineage>
</organism>
<sequence>SRRRIEDYHNNIGSSGSSNVRADSLFFFATLVVRKLFKVNIKPYIPDFKLAFEHFCIHAGGRAVLDELEKNLQLPEWHMEPSRMTPLPVR</sequence>
<proteinExistence type="predicted"/>
<dbReference type="GO" id="GO:0016020">
    <property type="term" value="C:membrane"/>
    <property type="evidence" value="ECO:0007669"/>
    <property type="project" value="InterPro"/>
</dbReference>
<feature type="non-terminal residue" evidence="1">
    <location>
        <position position="1"/>
    </location>
</feature>
<gene>
    <name evidence="1" type="ORF">KI387_032786</name>
</gene>
<dbReference type="AlphaFoldDB" id="A0AA38F0B9"/>
<name>A0AA38F0B9_TAXCH</name>
<dbReference type="InterPro" id="IPR016039">
    <property type="entry name" value="Thiolase-like"/>
</dbReference>
<accession>A0AA38F0B9</accession>
<dbReference type="GO" id="GO:0006633">
    <property type="term" value="P:fatty acid biosynthetic process"/>
    <property type="evidence" value="ECO:0007669"/>
    <property type="project" value="InterPro"/>
</dbReference>
<dbReference type="Proteomes" id="UP000824469">
    <property type="component" value="Unassembled WGS sequence"/>
</dbReference>
<dbReference type="PANTHER" id="PTHR31561">
    <property type="entry name" value="3-KETOACYL-COA SYNTHASE"/>
    <property type="match status" value="1"/>
</dbReference>
<dbReference type="GO" id="GO:0016747">
    <property type="term" value="F:acyltransferase activity, transferring groups other than amino-acyl groups"/>
    <property type="evidence" value="ECO:0007669"/>
    <property type="project" value="InterPro"/>
</dbReference>
<dbReference type="InterPro" id="IPR012392">
    <property type="entry name" value="3-ktacl-CoA_syn"/>
</dbReference>
<feature type="non-terminal residue" evidence="1">
    <location>
        <position position="90"/>
    </location>
</feature>
<dbReference type="Gene3D" id="3.40.47.10">
    <property type="match status" value="1"/>
</dbReference>
<dbReference type="EMBL" id="JAHRHJ020003813">
    <property type="protein sequence ID" value="KAH9288669.1"/>
    <property type="molecule type" value="Genomic_DNA"/>
</dbReference>
<protein>
    <submittedName>
        <fullName evidence="1">Uncharacterized protein</fullName>
    </submittedName>
</protein>
<reference evidence="1 2" key="1">
    <citation type="journal article" date="2021" name="Nat. Plants">
        <title>The Taxus genome provides insights into paclitaxel biosynthesis.</title>
        <authorList>
            <person name="Xiong X."/>
            <person name="Gou J."/>
            <person name="Liao Q."/>
            <person name="Li Y."/>
            <person name="Zhou Q."/>
            <person name="Bi G."/>
            <person name="Li C."/>
            <person name="Du R."/>
            <person name="Wang X."/>
            <person name="Sun T."/>
            <person name="Guo L."/>
            <person name="Liang H."/>
            <person name="Lu P."/>
            <person name="Wu Y."/>
            <person name="Zhang Z."/>
            <person name="Ro D.K."/>
            <person name="Shang Y."/>
            <person name="Huang S."/>
            <person name="Yan J."/>
        </authorList>
    </citation>
    <scope>NUCLEOTIDE SEQUENCE [LARGE SCALE GENOMIC DNA]</scope>
    <source>
        <strain evidence="1">Ta-2019</strain>
    </source>
</reference>